<gene>
    <name evidence="2" type="ORF">MCOR_22898</name>
</gene>
<dbReference type="EMBL" id="CACVKT020004016">
    <property type="protein sequence ID" value="CAC5387587.1"/>
    <property type="molecule type" value="Genomic_DNA"/>
</dbReference>
<sequence>MEKDPLMFEWSKSLSVGMNELKACYKDGNWYDDGEDIGFHDDCYGCKCSDGLILCIDQKLTCERPVCGEQAVSIPGQCCPVCVGQGPNELTTLQRSCKLYQSAGKDQMNTLRSCKLHQLAGKDPRNTLRYYAHANHTNQRARIQGTHYATTLMQTIPISGQGSKEHTTLLRSCKPYQSAGKDKMKTLRSCRLYQSTVKD</sequence>
<dbReference type="Proteomes" id="UP000507470">
    <property type="component" value="Unassembled WGS sequence"/>
</dbReference>
<evidence type="ECO:0000259" key="1">
    <source>
        <dbReference type="PROSITE" id="PS50184"/>
    </source>
</evidence>
<feature type="domain" description="VWFC" evidence="1">
    <location>
        <begin position="22"/>
        <end position="83"/>
    </location>
</feature>
<protein>
    <recommendedName>
        <fullName evidence="1">VWFC domain-containing protein</fullName>
    </recommendedName>
</protein>
<accession>A0A6J8BZ14</accession>
<evidence type="ECO:0000313" key="2">
    <source>
        <dbReference type="EMBL" id="CAC5387587.1"/>
    </source>
</evidence>
<dbReference type="SUPFAM" id="SSF57603">
    <property type="entry name" value="FnI-like domain"/>
    <property type="match status" value="1"/>
</dbReference>
<dbReference type="InterPro" id="IPR001007">
    <property type="entry name" value="VWF_dom"/>
</dbReference>
<dbReference type="PROSITE" id="PS50184">
    <property type="entry name" value="VWFC_2"/>
    <property type="match status" value="1"/>
</dbReference>
<evidence type="ECO:0000313" key="3">
    <source>
        <dbReference type="Proteomes" id="UP000507470"/>
    </source>
</evidence>
<dbReference type="Gene3D" id="6.20.200.20">
    <property type="match status" value="1"/>
</dbReference>
<keyword evidence="3" id="KW-1185">Reference proteome</keyword>
<organism evidence="2 3">
    <name type="scientific">Mytilus coruscus</name>
    <name type="common">Sea mussel</name>
    <dbReference type="NCBI Taxonomy" id="42192"/>
    <lineage>
        <taxon>Eukaryota</taxon>
        <taxon>Metazoa</taxon>
        <taxon>Spiralia</taxon>
        <taxon>Lophotrochozoa</taxon>
        <taxon>Mollusca</taxon>
        <taxon>Bivalvia</taxon>
        <taxon>Autobranchia</taxon>
        <taxon>Pteriomorphia</taxon>
        <taxon>Mytilida</taxon>
        <taxon>Mytiloidea</taxon>
        <taxon>Mytilidae</taxon>
        <taxon>Mytilinae</taxon>
        <taxon>Mytilus</taxon>
    </lineage>
</organism>
<proteinExistence type="predicted"/>
<name>A0A6J8BZ14_MYTCO</name>
<dbReference type="Pfam" id="PF00093">
    <property type="entry name" value="VWC"/>
    <property type="match status" value="1"/>
</dbReference>
<dbReference type="OrthoDB" id="6154610at2759"/>
<dbReference type="AlphaFoldDB" id="A0A6J8BZ14"/>
<reference evidence="2 3" key="1">
    <citation type="submission" date="2020-06" db="EMBL/GenBank/DDBJ databases">
        <authorList>
            <person name="Li R."/>
            <person name="Bekaert M."/>
        </authorList>
    </citation>
    <scope>NUCLEOTIDE SEQUENCE [LARGE SCALE GENOMIC DNA]</scope>
    <source>
        <strain evidence="3">wild</strain>
    </source>
</reference>